<dbReference type="EMBL" id="MOBZ01000015">
    <property type="protein sequence ID" value="ROO06917.1"/>
    <property type="molecule type" value="Genomic_DNA"/>
</dbReference>
<name>A0A423P373_PSEFL</name>
<comment type="caution">
    <text evidence="1">The sequence shown here is derived from an EMBL/GenBank/DDBJ whole genome shotgun (WGS) entry which is preliminary data.</text>
</comment>
<reference evidence="1 2" key="1">
    <citation type="submission" date="2016-10" db="EMBL/GenBank/DDBJ databases">
        <title>Comparative genome analysis of multiple Pseudomonas spp. focuses on biocontrol and plant growth promoting traits.</title>
        <authorList>
            <person name="Tao X.-Y."/>
            <person name="Taylor C.G."/>
        </authorList>
    </citation>
    <scope>NUCLEOTIDE SEQUENCE [LARGE SCALE GENOMIC DNA]</scope>
    <source>
        <strain evidence="1 2">36G2</strain>
    </source>
</reference>
<dbReference type="Proteomes" id="UP000283619">
    <property type="component" value="Unassembled WGS sequence"/>
</dbReference>
<dbReference type="AlphaFoldDB" id="A0A423P373"/>
<sequence length="150" mass="16473">MSNPTIKTEGKLQASGTSVSGFSTTNVFANRSVSDKGYTFEGTDIKGARLVFFTRTLDIKEGRSLEIKSSYEEGTVYAAYVDEHGKVYEGKSGKINFEVFDGAAGKAQIFSKLVMSNDSETKQVEARGEFSGIQENNKKVLDEARVFKLK</sequence>
<protein>
    <submittedName>
        <fullName evidence="1">Uncharacterized protein</fullName>
    </submittedName>
</protein>
<gene>
    <name evidence="1" type="ORF">BK673_18605</name>
</gene>
<dbReference type="RefSeq" id="WP_123594508.1">
    <property type="nucleotide sequence ID" value="NZ_MOBZ01000015.1"/>
</dbReference>
<proteinExistence type="predicted"/>
<evidence type="ECO:0000313" key="1">
    <source>
        <dbReference type="EMBL" id="ROO06917.1"/>
    </source>
</evidence>
<organism evidence="1 2">
    <name type="scientific">Pseudomonas fluorescens</name>
    <dbReference type="NCBI Taxonomy" id="294"/>
    <lineage>
        <taxon>Bacteria</taxon>
        <taxon>Pseudomonadati</taxon>
        <taxon>Pseudomonadota</taxon>
        <taxon>Gammaproteobacteria</taxon>
        <taxon>Pseudomonadales</taxon>
        <taxon>Pseudomonadaceae</taxon>
        <taxon>Pseudomonas</taxon>
    </lineage>
</organism>
<accession>A0A423P373</accession>
<evidence type="ECO:0000313" key="2">
    <source>
        <dbReference type="Proteomes" id="UP000283619"/>
    </source>
</evidence>